<comment type="caution">
    <text evidence="2">The sequence shown here is derived from an EMBL/GenBank/DDBJ whole genome shotgun (WGS) entry which is preliminary data.</text>
</comment>
<dbReference type="GO" id="GO:0016787">
    <property type="term" value="F:hydrolase activity"/>
    <property type="evidence" value="ECO:0007669"/>
    <property type="project" value="UniProtKB-KW"/>
</dbReference>
<evidence type="ECO:0000313" key="2">
    <source>
        <dbReference type="EMBL" id="MBO1080705.1"/>
    </source>
</evidence>
<gene>
    <name evidence="2" type="ORF">IAI61_16800</name>
</gene>
<dbReference type="RefSeq" id="WP_207418888.1">
    <property type="nucleotide sequence ID" value="NZ_CP061177.1"/>
</dbReference>
<dbReference type="InterPro" id="IPR000073">
    <property type="entry name" value="AB_hydrolase_1"/>
</dbReference>
<dbReference type="Pfam" id="PF12697">
    <property type="entry name" value="Abhydrolase_6"/>
    <property type="match status" value="1"/>
</dbReference>
<proteinExistence type="predicted"/>
<keyword evidence="3" id="KW-1185">Reference proteome</keyword>
<evidence type="ECO:0000259" key="1">
    <source>
        <dbReference type="Pfam" id="PF12697"/>
    </source>
</evidence>
<dbReference type="InterPro" id="IPR029058">
    <property type="entry name" value="AB_hydrolase_fold"/>
</dbReference>
<feature type="domain" description="AB hydrolase-1" evidence="1">
    <location>
        <begin position="37"/>
        <end position="254"/>
    </location>
</feature>
<dbReference type="Gene3D" id="3.40.50.1820">
    <property type="entry name" value="alpha/beta hydrolase"/>
    <property type="match status" value="1"/>
</dbReference>
<organism evidence="2 3">
    <name type="scientific">Roseomonas haemaphysalidis</name>
    <dbReference type="NCBI Taxonomy" id="2768162"/>
    <lineage>
        <taxon>Bacteria</taxon>
        <taxon>Pseudomonadati</taxon>
        <taxon>Pseudomonadota</taxon>
        <taxon>Alphaproteobacteria</taxon>
        <taxon>Acetobacterales</taxon>
        <taxon>Roseomonadaceae</taxon>
        <taxon>Roseomonas</taxon>
    </lineage>
</organism>
<evidence type="ECO:0000313" key="3">
    <source>
        <dbReference type="Proteomes" id="UP001518989"/>
    </source>
</evidence>
<dbReference type="SUPFAM" id="SSF53474">
    <property type="entry name" value="alpha/beta-Hydrolases"/>
    <property type="match status" value="1"/>
</dbReference>
<reference evidence="2 3" key="1">
    <citation type="submission" date="2020-09" db="EMBL/GenBank/DDBJ databases">
        <title>Roseomonas.</title>
        <authorList>
            <person name="Zhu W."/>
        </authorList>
    </citation>
    <scope>NUCLEOTIDE SEQUENCE [LARGE SCALE GENOMIC DNA]</scope>
    <source>
        <strain evidence="2 3">573</strain>
    </source>
</reference>
<name>A0ABS3KUT6_9PROT</name>
<dbReference type="EMBL" id="JACTNG010000010">
    <property type="protein sequence ID" value="MBO1080705.1"/>
    <property type="molecule type" value="Genomic_DNA"/>
</dbReference>
<dbReference type="InterPro" id="IPR050266">
    <property type="entry name" value="AB_hydrolase_sf"/>
</dbReference>
<dbReference type="Proteomes" id="UP001518989">
    <property type="component" value="Unassembled WGS sequence"/>
</dbReference>
<dbReference type="PANTHER" id="PTHR43798">
    <property type="entry name" value="MONOACYLGLYCEROL LIPASE"/>
    <property type="match status" value="1"/>
</dbReference>
<sequence length="263" mass="28299">MAEIRCGYVDGEWGQVHYRRSGDAGPWVALFHESPLSSAVYQHVLPLLGQHARAVAFDTPGYGASSPPQGPGQEIPDYARVLAGAAAALGMERPVLGGVHTGASIAIAASAFIPAAGLIPTGIPLYTPEERPRFLAGYAPPLVTDGEGAQFAWAIARYRRIWGPDLPAELLHVAVTELMRAGTRYDWGYNAAFRYDPAPQLQAFDGPVLLLNAEFDSLAEKDPLAMRLARDARTAVLPGLPGQPHLRQPARYAELVLGFLDRL</sequence>
<accession>A0ABS3KUT6</accession>
<protein>
    <submittedName>
        <fullName evidence="2">Alpha/beta hydrolase</fullName>
    </submittedName>
</protein>
<keyword evidence="2" id="KW-0378">Hydrolase</keyword>